<dbReference type="Pfam" id="PF01464">
    <property type="entry name" value="SLT"/>
    <property type="match status" value="1"/>
</dbReference>
<evidence type="ECO:0000256" key="3">
    <source>
        <dbReference type="ARBA" id="ARBA00022801"/>
    </source>
</evidence>
<dbReference type="Proteomes" id="UP000070188">
    <property type="component" value="Unassembled WGS sequence"/>
</dbReference>
<protein>
    <submittedName>
        <fullName evidence="6">NLP/P60 protein</fullName>
    </submittedName>
</protein>
<evidence type="ECO:0000256" key="4">
    <source>
        <dbReference type="ARBA" id="ARBA00022807"/>
    </source>
</evidence>
<dbReference type="InterPro" id="IPR023346">
    <property type="entry name" value="Lysozyme-like_dom_sf"/>
</dbReference>
<dbReference type="InterPro" id="IPR008258">
    <property type="entry name" value="Transglycosylase_SLT_dom_1"/>
</dbReference>
<dbReference type="SUPFAM" id="SSF54001">
    <property type="entry name" value="Cysteine proteinases"/>
    <property type="match status" value="1"/>
</dbReference>
<dbReference type="InterPro" id="IPR000064">
    <property type="entry name" value="NLP_P60_dom"/>
</dbReference>
<keyword evidence="3" id="KW-0378">Hydrolase</keyword>
<dbReference type="SUPFAM" id="SSF53955">
    <property type="entry name" value="Lysozyme-like"/>
    <property type="match status" value="1"/>
</dbReference>
<dbReference type="InterPro" id="IPR051794">
    <property type="entry name" value="PG_Endopeptidase_C40"/>
</dbReference>
<dbReference type="GO" id="GO:0008234">
    <property type="term" value="F:cysteine-type peptidase activity"/>
    <property type="evidence" value="ECO:0007669"/>
    <property type="project" value="UniProtKB-KW"/>
</dbReference>
<keyword evidence="4" id="KW-0788">Thiol protease</keyword>
<organism evidence="6 7">
    <name type="scientific">Carbonactinospora thermoautotrophica</name>
    <dbReference type="NCBI Taxonomy" id="1469144"/>
    <lineage>
        <taxon>Bacteria</taxon>
        <taxon>Bacillati</taxon>
        <taxon>Actinomycetota</taxon>
        <taxon>Actinomycetes</taxon>
        <taxon>Kitasatosporales</taxon>
        <taxon>Carbonactinosporaceae</taxon>
        <taxon>Carbonactinospora</taxon>
    </lineage>
</organism>
<accession>A0A132N0E9</accession>
<dbReference type="STRING" id="1469144.LI90_4132"/>
<feature type="domain" description="NlpC/P60" evidence="5">
    <location>
        <begin position="196"/>
        <end position="341"/>
    </location>
</feature>
<dbReference type="GO" id="GO:0006508">
    <property type="term" value="P:proteolysis"/>
    <property type="evidence" value="ECO:0007669"/>
    <property type="project" value="UniProtKB-KW"/>
</dbReference>
<comment type="similarity">
    <text evidence="1">Belongs to the peptidase C40 family.</text>
</comment>
<reference evidence="7" key="1">
    <citation type="submission" date="2015-04" db="EMBL/GenBank/DDBJ databases">
        <title>Physiological reanalysis, assessment of diazotrophy, and genome sequences of multiple isolates of Streptomyces thermoautotrophicus.</title>
        <authorList>
            <person name="MacKellar D.C."/>
            <person name="Lieber L."/>
            <person name="Norman J."/>
            <person name="Bolger A."/>
            <person name="Tobin C."/>
            <person name="Murray J.W."/>
            <person name="Chang R."/>
            <person name="Ford T."/>
            <person name="Nguyen P.Q."/>
            <person name="Woodward J."/>
            <person name="Permingeat H."/>
            <person name="Joshi N.S."/>
            <person name="Silver P.A."/>
            <person name="Usadel B."/>
            <person name="Rutherford A.W."/>
            <person name="Friesen M."/>
            <person name="Prell J."/>
        </authorList>
    </citation>
    <scope>NUCLEOTIDE SEQUENCE [LARGE SCALE GENOMIC DNA]</scope>
    <source>
        <strain evidence="7">H1</strain>
    </source>
</reference>
<keyword evidence="7" id="KW-1185">Reference proteome</keyword>
<name>A0A132N0E9_9ACTN</name>
<gene>
    <name evidence="6" type="ORF">LI90_4132</name>
</gene>
<evidence type="ECO:0000313" key="7">
    <source>
        <dbReference type="Proteomes" id="UP000070188"/>
    </source>
</evidence>
<proteinExistence type="inferred from homology"/>
<evidence type="ECO:0000259" key="5">
    <source>
        <dbReference type="PROSITE" id="PS51935"/>
    </source>
</evidence>
<dbReference type="CDD" id="cd00254">
    <property type="entry name" value="LT-like"/>
    <property type="match status" value="1"/>
</dbReference>
<evidence type="ECO:0000256" key="2">
    <source>
        <dbReference type="ARBA" id="ARBA00022670"/>
    </source>
</evidence>
<dbReference type="PANTHER" id="PTHR47359">
    <property type="entry name" value="PEPTIDOGLYCAN DL-ENDOPEPTIDASE CWLO"/>
    <property type="match status" value="1"/>
</dbReference>
<evidence type="ECO:0000256" key="1">
    <source>
        <dbReference type="ARBA" id="ARBA00007074"/>
    </source>
</evidence>
<evidence type="ECO:0000313" key="6">
    <source>
        <dbReference type="EMBL" id="KWX03082.1"/>
    </source>
</evidence>
<dbReference type="Pfam" id="PF00877">
    <property type="entry name" value="NLPC_P60"/>
    <property type="match status" value="1"/>
</dbReference>
<comment type="caution">
    <text evidence="6">The sequence shown here is derived from an EMBL/GenBank/DDBJ whole genome shotgun (WGS) entry which is preliminary data.</text>
</comment>
<dbReference type="PATRIC" id="fig|1469144.10.peg.4434"/>
<dbReference type="PROSITE" id="PS51935">
    <property type="entry name" value="NLPC_P60"/>
    <property type="match status" value="1"/>
</dbReference>
<dbReference type="Gene3D" id="1.10.530.10">
    <property type="match status" value="1"/>
</dbReference>
<sequence>MKRTALIVGALCVALVGAPLVTVGLVVAGTFFVANSTKHLAPKAVPPNIATLFEKYGSWCPEINPALLAAQIYQESGFNPQVVSPAGARGIAQFMPGTWAVHGGDYDHDGRADVHDPQDAIPAAAKYDCELARAVKGRVQIDTVDAMLAAYNAGLGAVLKYGGIPPYEETRNYVKRIRKLEERFAAPTEPTVVPASQPAVKALQFAYSKLGTPYLWGGEGGPDDDGRFDCSGLTQAAYRFAGIEISRTSRTQWYDGPHVPRDQLQPGDLVFFAYDTNDPSTIHHVGIYVDNGQMIHAPYTGARIRFGKVDQPDYIGAVRIVDGPKAAGPWEPTISQVRERASKGRDQGVAGVPGRLVGLGRRDSQFALARR</sequence>
<dbReference type="AlphaFoldDB" id="A0A132N0E9"/>
<dbReference type="EMBL" id="LAXD01000001">
    <property type="protein sequence ID" value="KWX03082.1"/>
    <property type="molecule type" value="Genomic_DNA"/>
</dbReference>
<keyword evidence="2" id="KW-0645">Protease</keyword>
<dbReference type="InterPro" id="IPR038765">
    <property type="entry name" value="Papain-like_cys_pep_sf"/>
</dbReference>
<dbReference type="Gene3D" id="3.90.1720.10">
    <property type="entry name" value="endopeptidase domain like (from Nostoc punctiforme)"/>
    <property type="match status" value="1"/>
</dbReference>
<dbReference type="PANTHER" id="PTHR47359:SF3">
    <property type="entry name" value="NLP_P60 DOMAIN-CONTAINING PROTEIN-RELATED"/>
    <property type="match status" value="1"/>
</dbReference>
<dbReference type="RefSeq" id="WP_096059168.1">
    <property type="nucleotide sequence ID" value="NZ_LAXD01000001.1"/>
</dbReference>